<gene>
    <name evidence="2" type="ORF">E1I69_09055</name>
</gene>
<proteinExistence type="predicted"/>
<dbReference type="GO" id="GO:0008168">
    <property type="term" value="F:methyltransferase activity"/>
    <property type="evidence" value="ECO:0007669"/>
    <property type="project" value="UniProtKB-KW"/>
</dbReference>
<dbReference type="OrthoDB" id="9804312at2"/>
<evidence type="ECO:0000259" key="1">
    <source>
        <dbReference type="Pfam" id="PF13649"/>
    </source>
</evidence>
<comment type="caution">
    <text evidence="2">The sequence shown here is derived from an EMBL/GenBank/DDBJ whole genome shotgun (WGS) entry which is preliminary data.</text>
</comment>
<dbReference type="EMBL" id="SLUB01000012">
    <property type="protein sequence ID" value="THE13011.1"/>
    <property type="molecule type" value="Genomic_DNA"/>
</dbReference>
<reference evidence="2 3" key="1">
    <citation type="journal article" date="2019" name="Indoor Air">
        <title>Impacts of indoor surface finishes on bacterial viability.</title>
        <authorList>
            <person name="Hu J."/>
            <person name="Maamar S.B."/>
            <person name="Glawe A.J."/>
            <person name="Gottel N."/>
            <person name="Gilbert J.A."/>
            <person name="Hartmann E.M."/>
        </authorList>
    </citation>
    <scope>NUCLEOTIDE SEQUENCE [LARGE SCALE GENOMIC DNA]</scope>
    <source>
        <strain evidence="2 3">AF060A6</strain>
    </source>
</reference>
<organism evidence="2 3">
    <name type="scientific">Bacillus timonensis</name>
    <dbReference type="NCBI Taxonomy" id="1033734"/>
    <lineage>
        <taxon>Bacteria</taxon>
        <taxon>Bacillati</taxon>
        <taxon>Bacillota</taxon>
        <taxon>Bacilli</taxon>
        <taxon>Bacillales</taxon>
        <taxon>Bacillaceae</taxon>
        <taxon>Bacillus</taxon>
    </lineage>
</organism>
<dbReference type="CDD" id="cd02440">
    <property type="entry name" value="AdoMet_MTases"/>
    <property type="match status" value="1"/>
</dbReference>
<keyword evidence="2" id="KW-0808">Transferase</keyword>
<accession>A0A4S3PTD0</accession>
<name>A0A4S3PTD0_9BACI</name>
<keyword evidence="3" id="KW-1185">Reference proteome</keyword>
<dbReference type="GO" id="GO:0032259">
    <property type="term" value="P:methylation"/>
    <property type="evidence" value="ECO:0007669"/>
    <property type="project" value="UniProtKB-KW"/>
</dbReference>
<feature type="domain" description="Methyltransferase" evidence="1">
    <location>
        <begin position="62"/>
        <end position="156"/>
    </location>
</feature>
<sequence length="233" mass="27322">MEKAILNYDDLLEMLDDFLREPKEFWEHFYEDRAKEIPFFKVTGPDENLVDYFNDGLAPRKVLELGCGPGRNAIYMAKKGCKVDALDIAENAIAWAKERAIEEGVNINFHCTSLFDYEFEPHSYDFIYECGLFHHLAPHRRLTYMEIIKRALKPDGHFALVCFNTDGALATSDWDIYKEKSLKRGIGYTEERLRKIFEADFTIKEFRKMKKILQPNDVLGEDFLWTSLLQIKK</sequence>
<evidence type="ECO:0000313" key="2">
    <source>
        <dbReference type="EMBL" id="THE13011.1"/>
    </source>
</evidence>
<evidence type="ECO:0000313" key="3">
    <source>
        <dbReference type="Proteomes" id="UP000306477"/>
    </source>
</evidence>
<dbReference type="Gene3D" id="3.40.50.150">
    <property type="entry name" value="Vaccinia Virus protein VP39"/>
    <property type="match status" value="1"/>
</dbReference>
<dbReference type="RefSeq" id="WP_136379288.1">
    <property type="nucleotide sequence ID" value="NZ_SLUB01000012.1"/>
</dbReference>
<dbReference type="Proteomes" id="UP000306477">
    <property type="component" value="Unassembled WGS sequence"/>
</dbReference>
<dbReference type="PANTHER" id="PTHR43667:SF2">
    <property type="entry name" value="FATTY ACID C-METHYL TRANSFERASE"/>
    <property type="match status" value="1"/>
</dbReference>
<protein>
    <submittedName>
        <fullName evidence="2">Class I SAM-dependent methyltransferase</fullName>
    </submittedName>
</protein>
<dbReference type="SUPFAM" id="SSF53335">
    <property type="entry name" value="S-adenosyl-L-methionine-dependent methyltransferases"/>
    <property type="match status" value="1"/>
</dbReference>
<dbReference type="AlphaFoldDB" id="A0A4S3PTD0"/>
<dbReference type="PANTHER" id="PTHR43667">
    <property type="entry name" value="CYCLOPROPANE-FATTY-ACYL-PHOSPHOLIPID SYNTHASE"/>
    <property type="match status" value="1"/>
</dbReference>
<dbReference type="InterPro" id="IPR050723">
    <property type="entry name" value="CFA/CMAS"/>
</dbReference>
<dbReference type="Pfam" id="PF13649">
    <property type="entry name" value="Methyltransf_25"/>
    <property type="match status" value="1"/>
</dbReference>
<dbReference type="InterPro" id="IPR029063">
    <property type="entry name" value="SAM-dependent_MTases_sf"/>
</dbReference>
<dbReference type="InterPro" id="IPR041698">
    <property type="entry name" value="Methyltransf_25"/>
</dbReference>
<keyword evidence="2" id="KW-0489">Methyltransferase</keyword>